<dbReference type="PANTHER" id="PTHR37512">
    <property type="entry name" value="TRIFUNCTIONAL NAD BIOSYNTHESIS/REGULATOR PROTEIN NADR"/>
    <property type="match status" value="1"/>
</dbReference>
<organism evidence="2 3">
    <name type="scientific">Patiriisocius marinus</name>
    <dbReference type="NCBI Taxonomy" id="1397112"/>
    <lineage>
        <taxon>Bacteria</taxon>
        <taxon>Pseudomonadati</taxon>
        <taxon>Bacteroidota</taxon>
        <taxon>Flavobacteriia</taxon>
        <taxon>Flavobacteriales</taxon>
        <taxon>Flavobacteriaceae</taxon>
        <taxon>Patiriisocius</taxon>
    </lineage>
</organism>
<dbReference type="InterPro" id="IPR038727">
    <property type="entry name" value="NadR/Ttd14_AAA_dom"/>
</dbReference>
<evidence type="ECO:0000313" key="3">
    <source>
        <dbReference type="Proteomes" id="UP000326509"/>
    </source>
</evidence>
<proteinExistence type="predicted"/>
<evidence type="ECO:0000259" key="1">
    <source>
        <dbReference type="Pfam" id="PF13521"/>
    </source>
</evidence>
<gene>
    <name evidence="2" type="ORF">ULMA_24480</name>
</gene>
<dbReference type="InterPro" id="IPR052735">
    <property type="entry name" value="NAD_biosynth-regulator"/>
</dbReference>
<dbReference type="Proteomes" id="UP000326509">
    <property type="component" value="Unassembled WGS sequence"/>
</dbReference>
<protein>
    <recommendedName>
        <fullName evidence="1">NadR/Ttd14 AAA domain-containing protein</fullName>
    </recommendedName>
</protein>
<evidence type="ECO:0000313" key="2">
    <source>
        <dbReference type="EMBL" id="GER60340.1"/>
    </source>
</evidence>
<dbReference type="AlphaFoldDB" id="A0A5J4J390"/>
<dbReference type="OrthoDB" id="9151999at2"/>
<sequence>MEKTLKQASSDCLKIVLFGPESTGKTTLAKQLAAHFNTEWVPEYMRTYLEEKWEVYQQKITKKDLVPIAVGQIKTENELAEKTNTVLFLDTNVLEIKVYSQYYYDGFCPEEILKICNSATYDFYFLTGIDVPWEADELRDRPYDRIELFRIFENQLLQKKLPYQILEGSIEERLSHAIEIITNLLSKTAYVTTRRS</sequence>
<comment type="caution">
    <text evidence="2">The sequence shown here is derived from an EMBL/GenBank/DDBJ whole genome shotgun (WGS) entry which is preliminary data.</text>
</comment>
<reference evidence="2 3" key="1">
    <citation type="submission" date="2019-08" db="EMBL/GenBank/DDBJ databases">
        <title>Draft genome sequence of Ulvibacter marinus type strain NBRC 109484.</title>
        <authorList>
            <person name="Kawano K."/>
            <person name="Ushijima N."/>
            <person name="Kihara M."/>
            <person name="Itoh H."/>
        </authorList>
    </citation>
    <scope>NUCLEOTIDE SEQUENCE [LARGE SCALE GENOMIC DNA]</scope>
    <source>
        <strain evidence="2 3">NBRC 109484</strain>
    </source>
</reference>
<keyword evidence="3" id="KW-1185">Reference proteome</keyword>
<feature type="domain" description="NadR/Ttd14 AAA" evidence="1">
    <location>
        <begin position="14"/>
        <end position="173"/>
    </location>
</feature>
<dbReference type="Pfam" id="PF13521">
    <property type="entry name" value="AAA_28"/>
    <property type="match status" value="1"/>
</dbReference>
<dbReference type="PANTHER" id="PTHR37512:SF1">
    <property type="entry name" value="NADR_TTD14 AAA DOMAIN-CONTAINING PROTEIN"/>
    <property type="match status" value="1"/>
</dbReference>
<accession>A0A5J4J390</accession>
<name>A0A5J4J390_9FLAO</name>
<dbReference type="RefSeq" id="WP_151674780.1">
    <property type="nucleotide sequence ID" value="NZ_BKCG01000007.1"/>
</dbReference>
<dbReference type="SUPFAM" id="SSF52540">
    <property type="entry name" value="P-loop containing nucleoside triphosphate hydrolases"/>
    <property type="match status" value="1"/>
</dbReference>
<dbReference type="Gene3D" id="3.40.50.300">
    <property type="entry name" value="P-loop containing nucleotide triphosphate hydrolases"/>
    <property type="match status" value="1"/>
</dbReference>
<dbReference type="InterPro" id="IPR027417">
    <property type="entry name" value="P-loop_NTPase"/>
</dbReference>
<dbReference type="EMBL" id="BKCG01000007">
    <property type="protein sequence ID" value="GER60340.1"/>
    <property type="molecule type" value="Genomic_DNA"/>
</dbReference>